<evidence type="ECO:0000256" key="2">
    <source>
        <dbReference type="ARBA" id="ARBA00022490"/>
    </source>
</evidence>
<evidence type="ECO:0000313" key="7">
    <source>
        <dbReference type="Proteomes" id="UP001176521"/>
    </source>
</evidence>
<proteinExistence type="predicted"/>
<sequence>MEISITPATPAQDEAADVSFPAQEQEGEGEQQQQQQQQQQQDGAAGDAHDGAGQLPATTSTGTIASAFSSSSTSSTDTAILPSSSSSAAAAAAAAMTPIAISSRLSDIANAIEDIRGLLFTIQEQRHLKSFTTVSTTTAGAASSSASSAAAAASKPDSNNNGHLSPPASTTSSSRAGGGGGGAASATSAQATASSELDRALIQLDNQLERISQSMVDAEKQVDLLFLLTTSSSSGDKDSQKDQPEHLRDIARTRRDSRASLSSLASFDDALLQTGASSATYAPALTPAQVQSRFQDIQAEWLAVTTDADMLKRELSEDKYLLVFRTVSDQADNMMSSLQKAITLSQDFIAVFRNSQAVQQQQSNSRLSLDGNDVSPEAQLEDLRSLKKTFNVKTSYYGPACEQVFHVLERGIKDKATSNGTILHRYADLKMRWKSIRDAILRTDRDMTKIERHLCKTLGLEVPAYSQEVIQQYGNGGEGATSSSSRQRQHSAAAQGATSTPPRLQPKSSARTLRHMSSSQSGGADSSFSAASTSSPSTLSRSSRLPPQSPPAPAKPPRSELRRLSSAQRLGGSSAQSPSSYGNGGSSSINGGTVSGAIPIPNARGDRQQAGPSSSSSSYRGSGASAQMSSSMGATVSRSGMPHRRSISASANEPMADPVYRRASVLLSSSSGPGAGAGAGSGSGSGSGSGAYPHERPAIPPRAGSRTGARTPLSSSGGSSNPFKHTGSEYSYAALNAGRAGAAGPSPRRAHSPTHPPSSYRLPGGPAGAGAGPVAPRRSKTPQPSSYGYTSGGSGGGSTNGYGYGGASFSSAASASGRIQRGGSEPPELSGRPASRTSVGRGPTGTVRSSAMAGVRGSRPPVSGSRGAGVPSSASLGSGSSGGGGGGMAAFDDAMEDLSMESGSMYDDPPSPIGVRQRPASSMAGYFPTSSYHPPAAHGQYAPDTHIPRLAVGATNSPAASLASLPGRPGSSLSQASTSTSTTGWRAAGRNASVGGGGGGGYQGASRLTMQTPEPALAAQVKRLSLFARPSQHQHQQANAAQYGLQGASGSGVRKSSRPPPARLNHVSASGSASSSVGGRGVGAGGRTTPLSAAALAAVPQGNPALAWMRDASGTASPSRGGGGGGAGTSPSHSFNNGTGGGLSTSSSVAAFRAQRASVSGAGTGGAGGSAARAETPLSESSFGGQSVGGWGVRPGAVRGSAASRSGYHRSGTATAGTGAAAHGVMSSATGGVGGGAGSFDVYVPNARDALDVAVAEVVNALGVAIERVDEPLPRGVRTEVAPGKDLQARYAIAGKTVQCKLLMLHRPAGAAGHRAGTNVKKLLVRVGGGWQDFEGWISASILGHLDY</sequence>
<feature type="region of interest" description="Disordered" evidence="4">
    <location>
        <begin position="150"/>
        <end position="190"/>
    </location>
</feature>
<dbReference type="InterPro" id="IPR036534">
    <property type="entry name" value="GAR_dom_sf"/>
</dbReference>
<dbReference type="InterPro" id="IPR013889">
    <property type="entry name" value="Karyogamy_KAR9"/>
</dbReference>
<feature type="compositionally biased region" description="Low complexity" evidence="4">
    <location>
        <begin position="30"/>
        <end position="59"/>
    </location>
</feature>
<feature type="compositionally biased region" description="Low complexity" evidence="4">
    <location>
        <begin position="608"/>
        <end position="634"/>
    </location>
</feature>
<feature type="compositionally biased region" description="Gly residues" evidence="4">
    <location>
        <begin position="879"/>
        <end position="888"/>
    </location>
</feature>
<feature type="region of interest" description="Disordered" evidence="4">
    <location>
        <begin position="1111"/>
        <end position="1147"/>
    </location>
</feature>
<accession>A0AAN6JNE4</accession>
<feature type="compositionally biased region" description="Low complexity" evidence="4">
    <location>
        <begin position="971"/>
        <end position="983"/>
    </location>
</feature>
<feature type="compositionally biased region" description="Pro residues" evidence="4">
    <location>
        <begin position="547"/>
        <end position="556"/>
    </location>
</feature>
<evidence type="ECO:0000256" key="3">
    <source>
        <dbReference type="ARBA" id="ARBA00023212"/>
    </source>
</evidence>
<feature type="compositionally biased region" description="Gly residues" evidence="4">
    <location>
        <begin position="673"/>
        <end position="689"/>
    </location>
</feature>
<feature type="compositionally biased region" description="Low complexity" evidence="4">
    <location>
        <begin position="733"/>
        <end position="747"/>
    </location>
</feature>
<dbReference type="GO" id="GO:0008017">
    <property type="term" value="F:microtubule binding"/>
    <property type="evidence" value="ECO:0007669"/>
    <property type="project" value="InterPro"/>
</dbReference>
<organism evidence="6 7">
    <name type="scientific">Tilletia horrida</name>
    <dbReference type="NCBI Taxonomy" id="155126"/>
    <lineage>
        <taxon>Eukaryota</taxon>
        <taxon>Fungi</taxon>
        <taxon>Dikarya</taxon>
        <taxon>Basidiomycota</taxon>
        <taxon>Ustilaginomycotina</taxon>
        <taxon>Exobasidiomycetes</taxon>
        <taxon>Tilletiales</taxon>
        <taxon>Tilletiaceae</taxon>
        <taxon>Tilletia</taxon>
    </lineage>
</organism>
<feature type="region of interest" description="Disordered" evidence="4">
    <location>
        <begin position="961"/>
        <end position="1007"/>
    </location>
</feature>
<evidence type="ECO:0000259" key="5">
    <source>
        <dbReference type="PROSITE" id="PS51460"/>
    </source>
</evidence>
<dbReference type="GO" id="GO:0005816">
    <property type="term" value="C:spindle pole body"/>
    <property type="evidence" value="ECO:0007669"/>
    <property type="project" value="TreeGrafter"/>
</dbReference>
<feature type="region of interest" description="Disordered" evidence="4">
    <location>
        <begin position="474"/>
        <end position="655"/>
    </location>
</feature>
<feature type="region of interest" description="Disordered" evidence="4">
    <location>
        <begin position="1029"/>
        <end position="1085"/>
    </location>
</feature>
<protein>
    <recommendedName>
        <fullName evidence="5">GAR domain-containing protein</fullName>
    </recommendedName>
</protein>
<feature type="compositionally biased region" description="Polar residues" evidence="4">
    <location>
        <begin position="712"/>
        <end position="723"/>
    </location>
</feature>
<dbReference type="InterPro" id="IPR003108">
    <property type="entry name" value="GAR_dom"/>
</dbReference>
<feature type="compositionally biased region" description="Low complexity" evidence="4">
    <location>
        <begin position="517"/>
        <end position="546"/>
    </location>
</feature>
<feature type="compositionally biased region" description="Low complexity" evidence="4">
    <location>
        <begin position="577"/>
        <end position="596"/>
    </location>
</feature>
<feature type="region of interest" description="Disordered" evidence="4">
    <location>
        <begin position="670"/>
        <end position="927"/>
    </location>
</feature>
<evidence type="ECO:0000313" key="6">
    <source>
        <dbReference type="EMBL" id="KAK0540453.1"/>
    </source>
</evidence>
<feature type="compositionally biased region" description="Low complexity" evidence="4">
    <location>
        <begin position="1033"/>
        <end position="1042"/>
    </location>
</feature>
<dbReference type="PANTHER" id="PTHR37271:SF1">
    <property type="entry name" value="KARYOGAMY PROTEIN KAR9"/>
    <property type="match status" value="1"/>
</dbReference>
<feature type="region of interest" description="Disordered" evidence="4">
    <location>
        <begin position="1159"/>
        <end position="1218"/>
    </location>
</feature>
<comment type="subcellular location">
    <subcellularLocation>
        <location evidence="1">Cytoplasm</location>
        <location evidence="1">Cytoskeleton</location>
    </subcellularLocation>
</comment>
<feature type="region of interest" description="Disordered" evidence="4">
    <location>
        <begin position="1"/>
        <end position="59"/>
    </location>
</feature>
<feature type="compositionally biased region" description="Basic and acidic residues" evidence="4">
    <location>
        <begin position="235"/>
        <end position="255"/>
    </location>
</feature>
<dbReference type="GO" id="GO:0051293">
    <property type="term" value="P:establishment of spindle localization"/>
    <property type="evidence" value="ECO:0007669"/>
    <property type="project" value="TreeGrafter"/>
</dbReference>
<feature type="compositionally biased region" description="Low complexity" evidence="4">
    <location>
        <begin position="480"/>
        <end position="497"/>
    </location>
</feature>
<gene>
    <name evidence="6" type="ORF">OC842_000482</name>
</gene>
<dbReference type="GO" id="GO:0043332">
    <property type="term" value="C:mating projection tip"/>
    <property type="evidence" value="ECO:0007669"/>
    <property type="project" value="TreeGrafter"/>
</dbReference>
<feature type="region of interest" description="Disordered" evidence="4">
    <location>
        <begin position="232"/>
        <end position="255"/>
    </location>
</feature>
<dbReference type="GO" id="GO:0005938">
    <property type="term" value="C:cell cortex"/>
    <property type="evidence" value="ECO:0007669"/>
    <property type="project" value="TreeGrafter"/>
</dbReference>
<name>A0AAN6JNE4_9BASI</name>
<feature type="compositionally biased region" description="Low complexity" evidence="4">
    <location>
        <begin position="807"/>
        <end position="817"/>
    </location>
</feature>
<keyword evidence="7" id="KW-1185">Reference proteome</keyword>
<feature type="compositionally biased region" description="Polar residues" evidence="4">
    <location>
        <begin position="565"/>
        <end position="576"/>
    </location>
</feature>
<dbReference type="GO" id="GO:0030473">
    <property type="term" value="P:nuclear migration along microtubule"/>
    <property type="evidence" value="ECO:0007669"/>
    <property type="project" value="TreeGrafter"/>
</dbReference>
<reference evidence="6" key="1">
    <citation type="journal article" date="2023" name="PhytoFront">
        <title>Draft Genome Resources of Seven Strains of Tilletia horrida, Causal Agent of Kernel Smut of Rice.</title>
        <authorList>
            <person name="Khanal S."/>
            <person name="Antony Babu S."/>
            <person name="Zhou X.G."/>
        </authorList>
    </citation>
    <scope>NUCLEOTIDE SEQUENCE</scope>
    <source>
        <strain evidence="6">TX3</strain>
    </source>
</reference>
<dbReference type="SUPFAM" id="SSF143575">
    <property type="entry name" value="GAS2 domain-like"/>
    <property type="match status" value="1"/>
</dbReference>
<evidence type="ECO:0000256" key="1">
    <source>
        <dbReference type="ARBA" id="ARBA00004245"/>
    </source>
</evidence>
<feature type="compositionally biased region" description="Polar residues" evidence="4">
    <location>
        <begin position="498"/>
        <end position="511"/>
    </location>
</feature>
<evidence type="ECO:0000256" key="4">
    <source>
        <dbReference type="SAM" id="MobiDB-lite"/>
    </source>
</evidence>
<feature type="domain" description="GAR" evidence="5">
    <location>
        <begin position="1246"/>
        <end position="1345"/>
    </location>
</feature>
<dbReference type="PANTHER" id="PTHR37271">
    <property type="entry name" value="KARYOGAMY PROTEIN KAR9"/>
    <property type="match status" value="1"/>
</dbReference>
<keyword evidence="2" id="KW-0963">Cytoplasm</keyword>
<comment type="caution">
    <text evidence="6">The sequence shown here is derived from an EMBL/GenBank/DDBJ whole genome shotgun (WGS) entry which is preliminary data.</text>
</comment>
<dbReference type="Proteomes" id="UP001176521">
    <property type="component" value="Unassembled WGS sequence"/>
</dbReference>
<dbReference type="Pfam" id="PF08580">
    <property type="entry name" value="KAR9"/>
    <property type="match status" value="1"/>
</dbReference>
<feature type="compositionally biased region" description="Low complexity" evidence="4">
    <location>
        <begin position="868"/>
        <end position="878"/>
    </location>
</feature>
<feature type="compositionally biased region" description="Gly residues" evidence="4">
    <location>
        <begin position="994"/>
        <end position="1003"/>
    </location>
</feature>
<feature type="compositionally biased region" description="Low complexity" evidence="4">
    <location>
        <begin position="1067"/>
        <end position="1077"/>
    </location>
</feature>
<feature type="compositionally biased region" description="Gly residues" evidence="4">
    <location>
        <begin position="790"/>
        <end position="806"/>
    </location>
</feature>
<keyword evidence="3" id="KW-0206">Cytoskeleton</keyword>
<dbReference type="PROSITE" id="PS51460">
    <property type="entry name" value="GAR"/>
    <property type="match status" value="1"/>
</dbReference>
<dbReference type="EMBL" id="JAPDMQ010000013">
    <property type="protein sequence ID" value="KAK0540453.1"/>
    <property type="molecule type" value="Genomic_DNA"/>
</dbReference>